<dbReference type="AlphaFoldDB" id="A0AAW0DW49"/>
<dbReference type="EMBL" id="JAWWNJ010000005">
    <property type="protein sequence ID" value="KAK7055496.1"/>
    <property type="molecule type" value="Genomic_DNA"/>
</dbReference>
<dbReference type="Gene3D" id="3.40.50.300">
    <property type="entry name" value="P-loop containing nucleotide triphosphate hydrolases"/>
    <property type="match status" value="1"/>
</dbReference>
<dbReference type="InterPro" id="IPR011990">
    <property type="entry name" value="TPR-like_helical_dom_sf"/>
</dbReference>
<dbReference type="PANTHER" id="PTHR47691:SF3">
    <property type="entry name" value="HTH-TYPE TRANSCRIPTIONAL REGULATOR RV0890C-RELATED"/>
    <property type="match status" value="1"/>
</dbReference>
<keyword evidence="3" id="KW-1185">Reference proteome</keyword>
<dbReference type="PANTHER" id="PTHR47691">
    <property type="entry name" value="REGULATOR-RELATED"/>
    <property type="match status" value="1"/>
</dbReference>
<dbReference type="Gene3D" id="1.20.930.20">
    <property type="entry name" value="Adaptor protein Cbl, N-terminal domain"/>
    <property type="match status" value="1"/>
</dbReference>
<dbReference type="InterPro" id="IPR049052">
    <property type="entry name" value="nSTAND1"/>
</dbReference>
<dbReference type="CDD" id="cd21037">
    <property type="entry name" value="MLKL_NTD"/>
    <property type="match status" value="1"/>
</dbReference>
<dbReference type="InterPro" id="IPR059179">
    <property type="entry name" value="MLKL-like_MCAfunc"/>
</dbReference>
<protein>
    <submittedName>
        <fullName evidence="2">AAA domain-containing protein</fullName>
    </submittedName>
</protein>
<sequence>MPGTRSGPSASSSSVLHHASITATSLKHLAESTSMPCLQAVAAVTLMIVKTAESVRVNKQQWVTLVEQIHHLLCVIIELFIDDSKTVAPMLLDSIARFLGTLQRIESFMRIQRDMSRFRRFLRHQEDTLQLAICKQELRQALDVFSAEARGAAISHVVSSTVNSDNQHQELLKLVAENPDERRRLCSDSMSLGSSISLRSSYSVVSLLLPGAPQVFHGRESELRDIVHGLMHSAARLAILGPGGIGKTTLTKAALHDPQVVAKYSARYFVCCDSAQTVENLAAVVASGLGLQPSGQMSEDIVQYLSAQTSCLVVLDNFETPWEPAEHRSKVEDFLAVLGSFPHVSLLVTMRGQERPLKTRWTRPFLPALAPLSSEAAHRTFMDIADTDGDDEAPLVSDLLVLAGNLPLAVTLLASIAQLDGCDSVLARWKTESVSLLSDGFDKATNLETSLRLSLSSPRITSSPGALQLLSVLALLPDGILDTDLRLASCPISDILHCKSTLIRTSLAYIEGEKLKVLAPVRELIRQIHPPSYTLVAPLRTHWATLIELWRTYQMPSGDLVQRLAGVASNIHSLLKYTLELGDVPDLIEIVYGVFYWDAFISRTYGETSPLMANILAHIERVDNNALRGCYIWHRFQHSEVAAADAVDLIAQGTRFFQLAGDLAGQCRLQYAVTLYYIRQGDLTKASMHASLAYSLADQANDDIRRNRALCTISSCEHKRGRFRQALISARRAQRLANRIQNFQHETKAMEGEAQVWVALGDFPRAADIRGRMLKSVVTEGLQRTQFEIRLLDLEAEMYSHKTAYTEARKTYGLILQDSSLTRFPLFHGRSGVMIAAIDVILGSLQSKDEVVAALEIPRQIFISRGYLRGLPICDKVLADFLIGSGRMTDAIQLYENCARSFWDDSAEQLLLCMNKLGDITLRQSAQPEDSRSARHWATTYLAYGKQTASMCVIAWAFRCLGDLALASENDDATAQSLFLVALEEFTRMDIYRGKAECLLRLGSIARKQGGEALAQEYLVEAKQMFLNSGMVGEASRIL</sequence>
<dbReference type="InterPro" id="IPR027417">
    <property type="entry name" value="P-loop_NTPase"/>
</dbReference>
<dbReference type="Pfam" id="PF20703">
    <property type="entry name" value="nSTAND1"/>
    <property type="match status" value="1"/>
</dbReference>
<evidence type="ECO:0000313" key="2">
    <source>
        <dbReference type="EMBL" id="KAK7055496.1"/>
    </source>
</evidence>
<reference evidence="2 3" key="1">
    <citation type="journal article" date="2024" name="J Genomics">
        <title>Draft genome sequencing and assembly of Favolaschia claudopus CIRM-BRFM 2984 isolated from oak limbs.</title>
        <authorList>
            <person name="Navarro D."/>
            <person name="Drula E."/>
            <person name="Chaduli D."/>
            <person name="Cazenave R."/>
            <person name="Ahrendt S."/>
            <person name="Wang J."/>
            <person name="Lipzen A."/>
            <person name="Daum C."/>
            <person name="Barry K."/>
            <person name="Grigoriev I.V."/>
            <person name="Favel A."/>
            <person name="Rosso M.N."/>
            <person name="Martin F."/>
        </authorList>
    </citation>
    <scope>NUCLEOTIDE SEQUENCE [LARGE SCALE GENOMIC DNA]</scope>
    <source>
        <strain evidence="2 3">CIRM-BRFM 2984</strain>
    </source>
</reference>
<evidence type="ECO:0000259" key="1">
    <source>
        <dbReference type="Pfam" id="PF20703"/>
    </source>
</evidence>
<evidence type="ECO:0000313" key="3">
    <source>
        <dbReference type="Proteomes" id="UP001362999"/>
    </source>
</evidence>
<comment type="caution">
    <text evidence="2">The sequence shown here is derived from an EMBL/GenBank/DDBJ whole genome shotgun (WGS) entry which is preliminary data.</text>
</comment>
<proteinExistence type="predicted"/>
<gene>
    <name evidence="2" type="ORF">R3P38DRAFT_3385522</name>
</gene>
<dbReference type="InterPro" id="IPR036537">
    <property type="entry name" value="Adaptor_Cbl_N_dom_sf"/>
</dbReference>
<accession>A0AAW0DW49</accession>
<feature type="domain" description="Novel STAND NTPase 1" evidence="1">
    <location>
        <begin position="214"/>
        <end position="352"/>
    </location>
</feature>
<dbReference type="GO" id="GO:0007166">
    <property type="term" value="P:cell surface receptor signaling pathway"/>
    <property type="evidence" value="ECO:0007669"/>
    <property type="project" value="InterPro"/>
</dbReference>
<dbReference type="SUPFAM" id="SSF52540">
    <property type="entry name" value="P-loop containing nucleoside triphosphate hydrolases"/>
    <property type="match status" value="1"/>
</dbReference>
<dbReference type="Proteomes" id="UP001362999">
    <property type="component" value="Unassembled WGS sequence"/>
</dbReference>
<organism evidence="2 3">
    <name type="scientific">Favolaschia claudopus</name>
    <dbReference type="NCBI Taxonomy" id="2862362"/>
    <lineage>
        <taxon>Eukaryota</taxon>
        <taxon>Fungi</taxon>
        <taxon>Dikarya</taxon>
        <taxon>Basidiomycota</taxon>
        <taxon>Agaricomycotina</taxon>
        <taxon>Agaricomycetes</taxon>
        <taxon>Agaricomycetidae</taxon>
        <taxon>Agaricales</taxon>
        <taxon>Marasmiineae</taxon>
        <taxon>Mycenaceae</taxon>
        <taxon>Favolaschia</taxon>
    </lineage>
</organism>
<dbReference type="SUPFAM" id="SSF48452">
    <property type="entry name" value="TPR-like"/>
    <property type="match status" value="2"/>
</dbReference>
<dbReference type="PRINTS" id="PR00364">
    <property type="entry name" value="DISEASERSIST"/>
</dbReference>
<dbReference type="Gene3D" id="1.25.40.10">
    <property type="entry name" value="Tetratricopeptide repeat domain"/>
    <property type="match status" value="1"/>
</dbReference>
<name>A0AAW0DW49_9AGAR</name>